<dbReference type="CDD" id="cd07346">
    <property type="entry name" value="ABC_6TM_exporters"/>
    <property type="match status" value="1"/>
</dbReference>
<evidence type="ECO:0000256" key="6">
    <source>
        <dbReference type="SAM" id="Phobius"/>
    </source>
</evidence>
<evidence type="ECO:0000259" key="7">
    <source>
        <dbReference type="PROSITE" id="PS50893"/>
    </source>
</evidence>
<dbReference type="GO" id="GO:0016887">
    <property type="term" value="F:ATP hydrolysis activity"/>
    <property type="evidence" value="ECO:0007669"/>
    <property type="project" value="InterPro"/>
</dbReference>
<feature type="transmembrane region" description="Helical" evidence="6">
    <location>
        <begin position="257"/>
        <end position="278"/>
    </location>
</feature>
<feature type="transmembrane region" description="Helical" evidence="6">
    <location>
        <begin position="227"/>
        <end position="245"/>
    </location>
</feature>
<dbReference type="Gene3D" id="1.20.1560.10">
    <property type="entry name" value="ABC transporter type 1, transmembrane domain"/>
    <property type="match status" value="1"/>
</dbReference>
<dbReference type="InterPro" id="IPR003439">
    <property type="entry name" value="ABC_transporter-like_ATP-bd"/>
</dbReference>
<dbReference type="InterPro" id="IPR039421">
    <property type="entry name" value="Type_1_exporter"/>
</dbReference>
<dbReference type="GO" id="GO:0005524">
    <property type="term" value="F:ATP binding"/>
    <property type="evidence" value="ECO:0007669"/>
    <property type="project" value="UniProtKB-KW"/>
</dbReference>
<dbReference type="PANTHER" id="PTHR43394:SF1">
    <property type="entry name" value="ATP-BINDING CASSETTE SUB-FAMILY B MEMBER 10, MITOCHONDRIAL"/>
    <property type="match status" value="1"/>
</dbReference>
<feature type="compositionally biased region" description="Basic and acidic residues" evidence="5">
    <location>
        <begin position="593"/>
        <end position="605"/>
    </location>
</feature>
<name>A0A7M1QTR0_9ACTO</name>
<dbReference type="Pfam" id="PF00664">
    <property type="entry name" value="ABC_membrane"/>
    <property type="match status" value="1"/>
</dbReference>
<keyword evidence="9" id="KW-0067">ATP-binding</keyword>
<evidence type="ECO:0000313" key="10">
    <source>
        <dbReference type="Proteomes" id="UP000595053"/>
    </source>
</evidence>
<dbReference type="GO" id="GO:0005886">
    <property type="term" value="C:plasma membrane"/>
    <property type="evidence" value="ECO:0007669"/>
    <property type="project" value="UniProtKB-SubCell"/>
</dbReference>
<organism evidence="9 10">
    <name type="scientific">Trueperella pecoris</name>
    <dbReference type="NCBI Taxonomy" id="2733571"/>
    <lineage>
        <taxon>Bacteria</taxon>
        <taxon>Bacillati</taxon>
        <taxon>Actinomycetota</taxon>
        <taxon>Actinomycetes</taxon>
        <taxon>Actinomycetales</taxon>
        <taxon>Actinomycetaceae</taxon>
        <taxon>Trueperella</taxon>
    </lineage>
</organism>
<dbReference type="SUPFAM" id="SSF90123">
    <property type="entry name" value="ABC transporter transmembrane region"/>
    <property type="match status" value="1"/>
</dbReference>
<feature type="domain" description="ABC transmembrane type-1" evidence="8">
    <location>
        <begin position="1"/>
        <end position="280"/>
    </location>
</feature>
<keyword evidence="9" id="KW-0547">Nucleotide-binding</keyword>
<evidence type="ECO:0000256" key="2">
    <source>
        <dbReference type="ARBA" id="ARBA00022692"/>
    </source>
</evidence>
<evidence type="ECO:0000313" key="9">
    <source>
        <dbReference type="EMBL" id="QOR45233.1"/>
    </source>
</evidence>
<feature type="transmembrane region" description="Helical" evidence="6">
    <location>
        <begin position="137"/>
        <end position="156"/>
    </location>
</feature>
<dbReference type="GO" id="GO:0015421">
    <property type="term" value="F:ABC-type oligopeptide transporter activity"/>
    <property type="evidence" value="ECO:0007669"/>
    <property type="project" value="TreeGrafter"/>
</dbReference>
<accession>A0A7M1QTR0</accession>
<dbReference type="InterPro" id="IPR027417">
    <property type="entry name" value="P-loop_NTPase"/>
</dbReference>
<dbReference type="RefSeq" id="WP_197550898.1">
    <property type="nucleotide sequence ID" value="NZ_CP053291.1"/>
</dbReference>
<evidence type="ECO:0000256" key="1">
    <source>
        <dbReference type="ARBA" id="ARBA00004651"/>
    </source>
</evidence>
<dbReference type="PROSITE" id="PS50893">
    <property type="entry name" value="ABC_TRANSPORTER_2"/>
    <property type="match status" value="1"/>
</dbReference>
<dbReference type="Gene3D" id="3.40.50.300">
    <property type="entry name" value="P-loop containing nucleotide triphosphate hydrolases"/>
    <property type="match status" value="1"/>
</dbReference>
<feature type="transmembrane region" description="Helical" evidence="6">
    <location>
        <begin position="6"/>
        <end position="24"/>
    </location>
</feature>
<evidence type="ECO:0000256" key="5">
    <source>
        <dbReference type="SAM" id="MobiDB-lite"/>
    </source>
</evidence>
<feature type="transmembrane region" description="Helical" evidence="6">
    <location>
        <begin position="113"/>
        <end position="131"/>
    </location>
</feature>
<dbReference type="Pfam" id="PF00005">
    <property type="entry name" value="ABC_tran"/>
    <property type="match status" value="1"/>
</dbReference>
<dbReference type="EMBL" id="CP063213">
    <property type="protein sequence ID" value="QOR45233.1"/>
    <property type="molecule type" value="Genomic_DNA"/>
</dbReference>
<evidence type="ECO:0000259" key="8">
    <source>
        <dbReference type="PROSITE" id="PS50929"/>
    </source>
</evidence>
<dbReference type="InterPro" id="IPR036640">
    <property type="entry name" value="ABC1_TM_sf"/>
</dbReference>
<gene>
    <name evidence="9" type="ORF">INS88_08090</name>
</gene>
<feature type="transmembrane region" description="Helical" evidence="6">
    <location>
        <begin position="36"/>
        <end position="53"/>
    </location>
</feature>
<dbReference type="PROSITE" id="PS50929">
    <property type="entry name" value="ABC_TM1F"/>
    <property type="match status" value="1"/>
</dbReference>
<dbReference type="InterPro" id="IPR011527">
    <property type="entry name" value="ABC1_TM_dom"/>
</dbReference>
<keyword evidence="10" id="KW-1185">Reference proteome</keyword>
<dbReference type="SUPFAM" id="SSF52540">
    <property type="entry name" value="P-loop containing nucleoside triphosphate hydrolases"/>
    <property type="match status" value="1"/>
</dbReference>
<reference evidence="9 10" key="1">
    <citation type="submission" date="2020-10" db="EMBL/GenBank/DDBJ databases">
        <title>Trueperella pecoris sp. nov. isolated from bovine and porcine specimens.</title>
        <authorList>
            <person name="Schoenecker L."/>
            <person name="Schnydrig P."/>
            <person name="Brodard I."/>
            <person name="Thomann A."/>
            <person name="Hemphill A."/>
            <person name="Rodriguez-Campos S."/>
            <person name="Perreten V."/>
            <person name="Jores J."/>
            <person name="Kittl S."/>
        </authorList>
    </citation>
    <scope>NUCLEOTIDE SEQUENCE [LARGE SCALE GENOMIC DNA]</scope>
    <source>
        <strain evidence="9 10">15A0121</strain>
    </source>
</reference>
<proteinExistence type="predicted"/>
<feature type="domain" description="ABC transporter" evidence="7">
    <location>
        <begin position="311"/>
        <end position="594"/>
    </location>
</feature>
<comment type="subcellular location">
    <subcellularLocation>
        <location evidence="1">Cell membrane</location>
        <topology evidence="1">Multi-pass membrane protein</topology>
    </subcellularLocation>
</comment>
<dbReference type="PANTHER" id="PTHR43394">
    <property type="entry name" value="ATP-DEPENDENT PERMEASE MDL1, MITOCHONDRIAL"/>
    <property type="match status" value="1"/>
</dbReference>
<evidence type="ECO:0000256" key="4">
    <source>
        <dbReference type="ARBA" id="ARBA00023136"/>
    </source>
</evidence>
<keyword evidence="2 6" id="KW-0812">Transmembrane</keyword>
<protein>
    <submittedName>
        <fullName evidence="9">ABC transporter ATP-binding protein</fullName>
    </submittedName>
</protein>
<evidence type="ECO:0000256" key="3">
    <source>
        <dbReference type="ARBA" id="ARBA00022989"/>
    </source>
</evidence>
<dbReference type="AlphaFoldDB" id="A0A7M1QTR0"/>
<dbReference type="Proteomes" id="UP000595053">
    <property type="component" value="Chromosome"/>
</dbReference>
<sequence length="628" mass="67615">MTVLFSMVSFGSSVLVSWALGRALDAGIDRGLTTDLLPGIVLLIGVIFFRVLGTLSEPLFIVSSLRANIGWSMAMVRRLVGVRRGGRYAMPAGEMVAAVTTDAQKIGQFLRMVPELIAAAFSFVLTVVLMIRISPLLGTIVALGLPIAISLMTLLIKPLHKRLDVQREERGRLTTLASDAAVGLRVLRGVGGEDIYTQRYAVQSERVCQTGIQAAALQAFMRGLTTAVPGIVTAVIVGGGLWEVFHGTMTYGQLVAFYGYTMYMVMPIWVATTFLQFYTDAKVASGRIAKVMAIEPLTSDAGVDPSVTSALPRNDAVGAASERMPAERRCEFDWGSAYLRDGKTGVEIRPGVHTAVVSAAPEVSAALVERLARIDDQNEITARWEGHPEVPLTAFALDEVRRGVVLSDAIAQLFQGRLRSNLEASNAAWPLPRSVLDQMVDTGDGSGIASRKHKANPIALPDNELTLAMITADATDIMESVEDGIDGYVAERGRSLSGGQRQRVALARAILTEAPVLLLIEPTSAVDSHTESRISHRLHRQRRGRTTVVVSASPILLGEADEVIFVGADGREVARGPHTELLDDSRYYSVVHRGGDQDEDARQAHETGNVNQTGEAGETAASDPRKEN</sequence>
<feature type="region of interest" description="Disordered" evidence="5">
    <location>
        <begin position="593"/>
        <end position="628"/>
    </location>
</feature>
<keyword evidence="3 6" id="KW-1133">Transmembrane helix</keyword>
<dbReference type="PROSITE" id="PS00211">
    <property type="entry name" value="ABC_TRANSPORTER_1"/>
    <property type="match status" value="1"/>
</dbReference>
<keyword evidence="4 6" id="KW-0472">Membrane</keyword>
<dbReference type="InterPro" id="IPR017871">
    <property type="entry name" value="ABC_transporter-like_CS"/>
</dbReference>